<feature type="domain" description="Tautomerase cis-CaaD-like" evidence="1">
    <location>
        <begin position="1"/>
        <end position="95"/>
    </location>
</feature>
<dbReference type="Gene3D" id="3.30.429.10">
    <property type="entry name" value="Macrophage Migration Inhibitory Factor"/>
    <property type="match status" value="1"/>
</dbReference>
<dbReference type="InterPro" id="IPR028116">
    <property type="entry name" value="Cis-CaaD-like"/>
</dbReference>
<evidence type="ECO:0000313" key="3">
    <source>
        <dbReference type="Proteomes" id="UP001345827"/>
    </source>
</evidence>
<evidence type="ECO:0000313" key="2">
    <source>
        <dbReference type="EMBL" id="KAK5536788.1"/>
    </source>
</evidence>
<dbReference type="AlphaFoldDB" id="A0AAV9Q7G5"/>
<protein>
    <recommendedName>
        <fullName evidence="1">Tautomerase cis-CaaD-like domain-containing protein</fullName>
    </recommendedName>
</protein>
<dbReference type="Proteomes" id="UP001345827">
    <property type="component" value="Unassembled WGS sequence"/>
</dbReference>
<accession>A0AAV9Q7G5</accession>
<organism evidence="2 3">
    <name type="scientific">Vermiconidia calcicola</name>
    <dbReference type="NCBI Taxonomy" id="1690605"/>
    <lineage>
        <taxon>Eukaryota</taxon>
        <taxon>Fungi</taxon>
        <taxon>Dikarya</taxon>
        <taxon>Ascomycota</taxon>
        <taxon>Pezizomycotina</taxon>
        <taxon>Dothideomycetes</taxon>
        <taxon>Dothideomycetidae</taxon>
        <taxon>Mycosphaerellales</taxon>
        <taxon>Extremaceae</taxon>
        <taxon>Vermiconidia</taxon>
    </lineage>
</organism>
<dbReference type="EMBL" id="JAXLQG010000008">
    <property type="protein sequence ID" value="KAK5536788.1"/>
    <property type="molecule type" value="Genomic_DNA"/>
</dbReference>
<dbReference type="InterPro" id="IPR014347">
    <property type="entry name" value="Tautomerase/MIF_sf"/>
</dbReference>
<proteinExistence type="predicted"/>
<gene>
    <name evidence="2" type="ORF">LTR25_005462</name>
</gene>
<comment type="caution">
    <text evidence="2">The sequence shown here is derived from an EMBL/GenBank/DDBJ whole genome shotgun (WGS) entry which is preliminary data.</text>
</comment>
<reference evidence="2 3" key="1">
    <citation type="submission" date="2023-06" db="EMBL/GenBank/DDBJ databases">
        <title>Black Yeasts Isolated from many extreme environments.</title>
        <authorList>
            <person name="Coleine C."/>
            <person name="Stajich J.E."/>
            <person name="Selbmann L."/>
        </authorList>
    </citation>
    <scope>NUCLEOTIDE SEQUENCE [LARGE SCALE GENOMIC DNA]</scope>
    <source>
        <strain evidence="2 3">CCFEE 5887</strain>
    </source>
</reference>
<keyword evidence="3" id="KW-1185">Reference proteome</keyword>
<evidence type="ECO:0000259" key="1">
    <source>
        <dbReference type="Pfam" id="PF14832"/>
    </source>
</evidence>
<dbReference type="Pfam" id="PF14832">
    <property type="entry name" value="Tautomerase_3"/>
    <property type="match status" value="1"/>
</dbReference>
<name>A0AAV9Q7G5_9PEZI</name>
<sequence>MPLYDVEHVTPLNLLQQTGLAQALTNLHATRFKTPKIFVNVRYTDVTNQIVFRGGRRVQYNRIILRTRQGEQRTKEVYDEHCRDIVKLWDGVVVGGRSSSKEGPGQKLQQTKQLRTVWVMGALTTAVECGIARPGVGEEDKWLEENMDEFKRLAEEGDGDFVNLLQELES</sequence>